<protein>
    <submittedName>
        <fullName evidence="3">Nucleotide-binding universal stress protein, UspA family</fullName>
    </submittedName>
</protein>
<dbReference type="AlphaFoldDB" id="A0A1I3NC10"/>
<sequence length="141" mass="15153">MYDNVLIATDGSDAAQGCVDYGLEVAERTTAKIHAVYVVETKATYILTVGLSDAELEQYKEYGRETVTEVVEEAVERGLEANGVVKTGRPSEEIAEYASDNDVDAVVMGKQGHGAVDRHLGSTAENVMRRVDDAVTVVVEG</sequence>
<dbReference type="InterPro" id="IPR006015">
    <property type="entry name" value="Universal_stress_UspA"/>
</dbReference>
<dbReference type="SUPFAM" id="SSF52402">
    <property type="entry name" value="Adenine nucleotide alpha hydrolases-like"/>
    <property type="match status" value="1"/>
</dbReference>
<feature type="domain" description="UspA" evidence="2">
    <location>
        <begin position="1"/>
        <end position="138"/>
    </location>
</feature>
<comment type="similarity">
    <text evidence="1">Belongs to the universal stress protein A family.</text>
</comment>
<reference evidence="3 4" key="1">
    <citation type="submission" date="2016-10" db="EMBL/GenBank/DDBJ databases">
        <authorList>
            <person name="de Groot N.N."/>
        </authorList>
    </citation>
    <scope>NUCLEOTIDE SEQUENCE [LARGE SCALE GENOMIC DNA]</scope>
    <source>
        <strain evidence="3 4">SP2</strain>
    </source>
</reference>
<dbReference type="GeneID" id="14209672"/>
<dbReference type="Proteomes" id="UP000182829">
    <property type="component" value="Unassembled WGS sequence"/>
</dbReference>
<dbReference type="OrthoDB" id="105697at2157"/>
<accession>A0A1I3NC10</accession>
<evidence type="ECO:0000259" key="2">
    <source>
        <dbReference type="Pfam" id="PF00582"/>
    </source>
</evidence>
<dbReference type="InterPro" id="IPR014729">
    <property type="entry name" value="Rossmann-like_a/b/a_fold"/>
</dbReference>
<name>A0A1I3NC10_9EURY</name>
<evidence type="ECO:0000313" key="3">
    <source>
        <dbReference type="EMBL" id="SFJ06705.1"/>
    </source>
</evidence>
<dbReference type="RefSeq" id="WP_005578095.1">
    <property type="nucleotide sequence ID" value="NZ_FORO01000013.1"/>
</dbReference>
<evidence type="ECO:0000256" key="1">
    <source>
        <dbReference type="ARBA" id="ARBA00008791"/>
    </source>
</evidence>
<evidence type="ECO:0000313" key="4">
    <source>
        <dbReference type="Proteomes" id="UP000182829"/>
    </source>
</evidence>
<dbReference type="CDD" id="cd00293">
    <property type="entry name" value="USP-like"/>
    <property type="match status" value="1"/>
</dbReference>
<organism evidence="3 4">
    <name type="scientific">Natronobacterium gregoryi</name>
    <dbReference type="NCBI Taxonomy" id="44930"/>
    <lineage>
        <taxon>Archaea</taxon>
        <taxon>Methanobacteriati</taxon>
        <taxon>Methanobacteriota</taxon>
        <taxon>Stenosarchaea group</taxon>
        <taxon>Halobacteria</taxon>
        <taxon>Halobacteriales</taxon>
        <taxon>Natrialbaceae</taxon>
        <taxon>Natronobacterium</taxon>
    </lineage>
</organism>
<dbReference type="Gene3D" id="3.40.50.620">
    <property type="entry name" value="HUPs"/>
    <property type="match status" value="1"/>
</dbReference>
<dbReference type="Pfam" id="PF00582">
    <property type="entry name" value="Usp"/>
    <property type="match status" value="1"/>
</dbReference>
<gene>
    <name evidence="3" type="ORF">SAMN05443661_11327</name>
</gene>
<dbReference type="OMA" id="AICCIEE"/>
<dbReference type="PANTHER" id="PTHR46268">
    <property type="entry name" value="STRESS RESPONSE PROTEIN NHAX"/>
    <property type="match status" value="1"/>
</dbReference>
<dbReference type="EMBL" id="FORO01000013">
    <property type="protein sequence ID" value="SFJ06705.1"/>
    <property type="molecule type" value="Genomic_DNA"/>
</dbReference>
<dbReference type="PANTHER" id="PTHR46268:SF6">
    <property type="entry name" value="UNIVERSAL STRESS PROTEIN UP12"/>
    <property type="match status" value="1"/>
</dbReference>
<proteinExistence type="inferred from homology"/>
<dbReference type="InterPro" id="IPR006016">
    <property type="entry name" value="UspA"/>
</dbReference>
<dbReference type="PRINTS" id="PR01438">
    <property type="entry name" value="UNVRSLSTRESS"/>
</dbReference>